<accession>Q1JYM5</accession>
<feature type="transmembrane region" description="Helical" evidence="7">
    <location>
        <begin position="316"/>
        <end position="336"/>
    </location>
</feature>
<dbReference type="RefSeq" id="WP_006001062.1">
    <property type="nucleotide sequence ID" value="NZ_AAEW02000011.1"/>
</dbReference>
<feature type="transmembrane region" description="Helical" evidence="7">
    <location>
        <begin position="367"/>
        <end position="387"/>
    </location>
</feature>
<evidence type="ECO:0000256" key="1">
    <source>
        <dbReference type="ARBA" id="ARBA00004651"/>
    </source>
</evidence>
<dbReference type="PANTHER" id="PTHR30489">
    <property type="entry name" value="LIPOPROTEIN-RELEASING SYSTEM TRANSMEMBRANE PROTEIN LOLE"/>
    <property type="match status" value="1"/>
</dbReference>
<dbReference type="Pfam" id="PF02687">
    <property type="entry name" value="FtsX"/>
    <property type="match status" value="1"/>
</dbReference>
<evidence type="ECO:0000313" key="11">
    <source>
        <dbReference type="Proteomes" id="UP000005695"/>
    </source>
</evidence>
<comment type="caution">
    <text evidence="10">The sequence shown here is derived from an EMBL/GenBank/DDBJ whole genome shotgun (WGS) entry which is preliminary data.</text>
</comment>
<organism evidence="10 11">
    <name type="scientific">Desulfuromonas acetoxidans (strain DSM 684 / 11070)</name>
    <dbReference type="NCBI Taxonomy" id="281689"/>
    <lineage>
        <taxon>Bacteria</taxon>
        <taxon>Pseudomonadati</taxon>
        <taxon>Thermodesulfobacteriota</taxon>
        <taxon>Desulfuromonadia</taxon>
        <taxon>Desulfuromonadales</taxon>
        <taxon>Desulfuromonadaceae</taxon>
        <taxon>Desulfuromonas</taxon>
    </lineage>
</organism>
<dbReference type="InterPro" id="IPR003838">
    <property type="entry name" value="ABC3_permease_C"/>
</dbReference>
<evidence type="ECO:0000256" key="5">
    <source>
        <dbReference type="ARBA" id="ARBA00022989"/>
    </source>
</evidence>
<evidence type="ECO:0008006" key="12">
    <source>
        <dbReference type="Google" id="ProtNLM"/>
    </source>
</evidence>
<reference evidence="10" key="2">
    <citation type="submission" date="2006-05" db="EMBL/GenBank/DDBJ databases">
        <title>Sequencing of the draft genome and assembly of Desulfuromonas acetoxidans DSM 684.</title>
        <authorList>
            <consortium name="US DOE Joint Genome Institute (JGI-PGF)"/>
            <person name="Copeland A."/>
            <person name="Lucas S."/>
            <person name="Lapidus A."/>
            <person name="Barry K."/>
            <person name="Detter J.C."/>
            <person name="Glavina del Rio T."/>
            <person name="Hammon N."/>
            <person name="Israni S."/>
            <person name="Dalin E."/>
            <person name="Tice H."/>
            <person name="Bruce D."/>
            <person name="Pitluck S."/>
            <person name="Richardson P."/>
        </authorList>
    </citation>
    <scope>NUCLEOTIDE SEQUENCE [LARGE SCALE GENOMIC DNA]</scope>
    <source>
        <strain evidence="10">DSM 684</strain>
    </source>
</reference>
<keyword evidence="3" id="KW-1003">Cell membrane</keyword>
<keyword evidence="6 7" id="KW-0472">Membrane</keyword>
<feature type="domain" description="ABC3 transporter permease C-terminal" evidence="8">
    <location>
        <begin position="264"/>
        <end position="394"/>
    </location>
</feature>
<evidence type="ECO:0000313" key="10">
    <source>
        <dbReference type="EMBL" id="EAT15390.1"/>
    </source>
</evidence>
<gene>
    <name evidence="10" type="ORF">Dace_1054</name>
</gene>
<feature type="transmembrane region" description="Helical" evidence="7">
    <location>
        <begin position="19"/>
        <end position="38"/>
    </location>
</feature>
<evidence type="ECO:0000256" key="2">
    <source>
        <dbReference type="ARBA" id="ARBA00005236"/>
    </source>
</evidence>
<evidence type="ECO:0000256" key="7">
    <source>
        <dbReference type="SAM" id="Phobius"/>
    </source>
</evidence>
<dbReference type="InterPro" id="IPR051447">
    <property type="entry name" value="Lipoprotein-release_system"/>
</dbReference>
<dbReference type="Pfam" id="PF12704">
    <property type="entry name" value="MacB_PCD"/>
    <property type="match status" value="1"/>
</dbReference>
<reference evidence="10" key="1">
    <citation type="submission" date="2006-05" db="EMBL/GenBank/DDBJ databases">
        <title>Annotation of the draft genome assembly of Desulfuromonas acetoxidans DSM 684.</title>
        <authorList>
            <consortium name="US DOE Joint Genome Institute (JGI-ORNL)"/>
            <person name="Larimer F."/>
            <person name="Land M."/>
            <person name="Hauser L."/>
        </authorList>
    </citation>
    <scope>NUCLEOTIDE SEQUENCE [LARGE SCALE GENOMIC DNA]</scope>
    <source>
        <strain evidence="10">DSM 684</strain>
    </source>
</reference>
<evidence type="ECO:0000256" key="6">
    <source>
        <dbReference type="ARBA" id="ARBA00023136"/>
    </source>
</evidence>
<dbReference type="InterPro" id="IPR025857">
    <property type="entry name" value="MacB_PCD"/>
</dbReference>
<evidence type="ECO:0000256" key="3">
    <source>
        <dbReference type="ARBA" id="ARBA00022475"/>
    </source>
</evidence>
<evidence type="ECO:0000256" key="4">
    <source>
        <dbReference type="ARBA" id="ARBA00022692"/>
    </source>
</evidence>
<keyword evidence="5 7" id="KW-1133">Transmembrane helix</keyword>
<comment type="subcellular location">
    <subcellularLocation>
        <location evidence="1">Cell membrane</location>
        <topology evidence="1">Multi-pass membrane protein</topology>
    </subcellularLocation>
</comment>
<keyword evidence="4 7" id="KW-0812">Transmembrane</keyword>
<keyword evidence="11" id="KW-1185">Reference proteome</keyword>
<feature type="domain" description="MacB-like periplasmic core" evidence="9">
    <location>
        <begin position="18"/>
        <end position="228"/>
    </location>
</feature>
<dbReference type="Proteomes" id="UP000005695">
    <property type="component" value="Unassembled WGS sequence"/>
</dbReference>
<dbReference type="EMBL" id="AAEW02000011">
    <property type="protein sequence ID" value="EAT15390.1"/>
    <property type="molecule type" value="Genomic_DNA"/>
</dbReference>
<feature type="transmembrane region" description="Helical" evidence="7">
    <location>
        <begin position="262"/>
        <end position="280"/>
    </location>
</feature>
<dbReference type="PANTHER" id="PTHR30489:SF0">
    <property type="entry name" value="LIPOPROTEIN-RELEASING SYSTEM TRANSMEMBRANE PROTEIN LOLE"/>
    <property type="match status" value="1"/>
</dbReference>
<dbReference type="AlphaFoldDB" id="Q1JYM5"/>
<dbReference type="GO" id="GO:0098797">
    <property type="term" value="C:plasma membrane protein complex"/>
    <property type="evidence" value="ECO:0007669"/>
    <property type="project" value="TreeGrafter"/>
</dbReference>
<sequence length="401" mass="44035">MIDAVIGLRNLGRNRRRTLLTGSLVAFGVVCLIVFQSLKVGMHEQMIVSTTSLDNGILQIHDPDYRPNRSLLQPINDSATLIERLDQHQIRYAERLKTAALLLAGPQSSMISLSGISPEHEAQVTQISNQMREGTYLGRSNTIVLSQALCQALSLSLNDQVTVMAQDSAGQPALAKLTVVGIFSTGLPSFDTTHGYVELATLQQLIKAPQVISEISIHTQLDNQNDMETRLLPLLNKDQRITRWQEALPDLVQLIELNDTTMSILIVIVFILVGMGILNTMTMITYERFKEFGLLAALGYPPAGVIRMVLAEALFLGTGAAFLGGLIGALICLWLGQQGLDLSQFTSNNQYFTSAHILYPQLRWSDMVAAFVLAAVTCILSGLFPAWKASRLNPVEALRHI</sequence>
<dbReference type="GO" id="GO:0044874">
    <property type="term" value="P:lipoprotein localization to outer membrane"/>
    <property type="evidence" value="ECO:0007669"/>
    <property type="project" value="TreeGrafter"/>
</dbReference>
<evidence type="ECO:0000259" key="9">
    <source>
        <dbReference type="Pfam" id="PF12704"/>
    </source>
</evidence>
<proteinExistence type="inferred from homology"/>
<name>Q1JYM5_DESA6</name>
<protein>
    <recommendedName>
        <fullName evidence="12">ABC3 transporter permease protein domain-containing protein</fullName>
    </recommendedName>
</protein>
<evidence type="ECO:0000259" key="8">
    <source>
        <dbReference type="Pfam" id="PF02687"/>
    </source>
</evidence>
<dbReference type="OrthoDB" id="9809768at2"/>
<comment type="similarity">
    <text evidence="2">Belongs to the ABC-4 integral membrane protein family. LolC/E subfamily.</text>
</comment>